<dbReference type="EMBL" id="FNES01000007">
    <property type="protein sequence ID" value="SDJ68870.1"/>
    <property type="molecule type" value="Genomic_DNA"/>
</dbReference>
<gene>
    <name evidence="2" type="ORF">SAMN04487954_10728</name>
</gene>
<protein>
    <submittedName>
        <fullName evidence="2">Uncharacterized protein</fullName>
    </submittedName>
</protein>
<sequence length="150" mass="15835">MKLSTPLGHGLLHLLPAALLVAAAPALAAEGHDLTFAGDGTFNTPHGGQTVEVAVYDVTAGEVVATESTTVEQTEDPAFSVSFEGVLEEGRLYDVHYWIDSNFGEGSEGRCDPVSVDHQWRVALTDVSEALDLEVGHDPSAQAPVCTSFE</sequence>
<evidence type="ECO:0000313" key="3">
    <source>
        <dbReference type="Proteomes" id="UP000198525"/>
    </source>
</evidence>
<dbReference type="RefSeq" id="WP_089685609.1">
    <property type="nucleotide sequence ID" value="NZ_FNES01000007.1"/>
</dbReference>
<reference evidence="2 3" key="1">
    <citation type="submission" date="2016-10" db="EMBL/GenBank/DDBJ databases">
        <authorList>
            <person name="de Groot N.N."/>
        </authorList>
    </citation>
    <scope>NUCLEOTIDE SEQUENCE [LARGE SCALE GENOMIC DNA]</scope>
    <source>
        <strain evidence="2 3">CGMCC 1.6133</strain>
    </source>
</reference>
<dbReference type="OrthoDB" id="6166281at2"/>
<keyword evidence="3" id="KW-1185">Reference proteome</keyword>
<name>A0A1G8VUI2_9GAMM</name>
<dbReference type="STRING" id="376427.SAMN04487954_10728"/>
<dbReference type="AlphaFoldDB" id="A0A1G8VUI2"/>
<organism evidence="2 3">
    <name type="scientific">Billgrantia gudaonensis</name>
    <dbReference type="NCBI Taxonomy" id="376427"/>
    <lineage>
        <taxon>Bacteria</taxon>
        <taxon>Pseudomonadati</taxon>
        <taxon>Pseudomonadota</taxon>
        <taxon>Gammaproteobacteria</taxon>
        <taxon>Oceanospirillales</taxon>
        <taxon>Halomonadaceae</taxon>
        <taxon>Billgrantia</taxon>
    </lineage>
</organism>
<keyword evidence="1" id="KW-0732">Signal</keyword>
<dbReference type="Proteomes" id="UP000198525">
    <property type="component" value="Unassembled WGS sequence"/>
</dbReference>
<evidence type="ECO:0000256" key="1">
    <source>
        <dbReference type="SAM" id="SignalP"/>
    </source>
</evidence>
<feature type="chain" id="PRO_5011626778" evidence="1">
    <location>
        <begin position="29"/>
        <end position="150"/>
    </location>
</feature>
<proteinExistence type="predicted"/>
<evidence type="ECO:0000313" key="2">
    <source>
        <dbReference type="EMBL" id="SDJ68870.1"/>
    </source>
</evidence>
<feature type="signal peptide" evidence="1">
    <location>
        <begin position="1"/>
        <end position="28"/>
    </location>
</feature>
<accession>A0A1G8VUI2</accession>